<keyword evidence="7" id="KW-1185">Reference proteome</keyword>
<dbReference type="EMBL" id="NQWH01000036">
    <property type="protein sequence ID" value="PHP26475.1"/>
    <property type="molecule type" value="Genomic_DNA"/>
</dbReference>
<evidence type="ECO:0000256" key="2">
    <source>
        <dbReference type="ARBA" id="ARBA00023015"/>
    </source>
</evidence>
<dbReference type="Pfam" id="PF03466">
    <property type="entry name" value="LysR_substrate"/>
    <property type="match status" value="1"/>
</dbReference>
<protein>
    <submittedName>
        <fullName evidence="6">LysR family transcriptional regulator</fullName>
    </submittedName>
</protein>
<keyword evidence="3" id="KW-0238">DNA-binding</keyword>
<dbReference type="InterPro" id="IPR000847">
    <property type="entry name" value="LysR_HTH_N"/>
</dbReference>
<keyword evidence="4" id="KW-0804">Transcription</keyword>
<dbReference type="InterPro" id="IPR036390">
    <property type="entry name" value="WH_DNA-bd_sf"/>
</dbReference>
<dbReference type="PRINTS" id="PR00039">
    <property type="entry name" value="HTHLYSR"/>
</dbReference>
<dbReference type="PROSITE" id="PS50931">
    <property type="entry name" value="HTH_LYSR"/>
    <property type="match status" value="1"/>
</dbReference>
<evidence type="ECO:0000256" key="3">
    <source>
        <dbReference type="ARBA" id="ARBA00023125"/>
    </source>
</evidence>
<accession>A0A2G1MCK9</accession>
<dbReference type="Gene3D" id="1.10.10.10">
    <property type="entry name" value="Winged helix-like DNA-binding domain superfamily/Winged helix DNA-binding domain"/>
    <property type="match status" value="1"/>
</dbReference>
<gene>
    <name evidence="6" type="ORF">CJ301_16270</name>
</gene>
<organism evidence="6 7">
    <name type="scientific">Limimaricola cinnabarinus</name>
    <dbReference type="NCBI Taxonomy" id="1125964"/>
    <lineage>
        <taxon>Bacteria</taxon>
        <taxon>Pseudomonadati</taxon>
        <taxon>Pseudomonadota</taxon>
        <taxon>Alphaproteobacteria</taxon>
        <taxon>Rhodobacterales</taxon>
        <taxon>Paracoccaceae</taxon>
        <taxon>Limimaricola</taxon>
    </lineage>
</organism>
<evidence type="ECO:0000256" key="1">
    <source>
        <dbReference type="ARBA" id="ARBA00009437"/>
    </source>
</evidence>
<dbReference type="FunFam" id="1.10.10.10:FF:000001">
    <property type="entry name" value="LysR family transcriptional regulator"/>
    <property type="match status" value="1"/>
</dbReference>
<dbReference type="PANTHER" id="PTHR30126">
    <property type="entry name" value="HTH-TYPE TRANSCRIPTIONAL REGULATOR"/>
    <property type="match status" value="1"/>
</dbReference>
<dbReference type="GO" id="GO:0000976">
    <property type="term" value="F:transcription cis-regulatory region binding"/>
    <property type="evidence" value="ECO:0007669"/>
    <property type="project" value="TreeGrafter"/>
</dbReference>
<dbReference type="GO" id="GO:0003700">
    <property type="term" value="F:DNA-binding transcription factor activity"/>
    <property type="evidence" value="ECO:0007669"/>
    <property type="project" value="InterPro"/>
</dbReference>
<proteinExistence type="inferred from homology"/>
<reference evidence="6 7" key="1">
    <citation type="submission" date="2017-08" db="EMBL/GenBank/DDBJ databases">
        <title>Draft Genome Sequence of Loktanella cinnabarina Strain XM1, Isolated from Coastal Surface Water.</title>
        <authorList>
            <person name="Ma R."/>
            <person name="Wang J."/>
            <person name="Wang Q."/>
            <person name="Ma Z."/>
            <person name="Li J."/>
            <person name="Chen L."/>
        </authorList>
    </citation>
    <scope>NUCLEOTIDE SEQUENCE [LARGE SCALE GENOMIC DNA]</scope>
    <source>
        <strain evidence="6 7">XM1</strain>
    </source>
</reference>
<dbReference type="CDD" id="cd05466">
    <property type="entry name" value="PBP2_LTTR_substrate"/>
    <property type="match status" value="1"/>
</dbReference>
<evidence type="ECO:0000313" key="6">
    <source>
        <dbReference type="EMBL" id="PHP26475.1"/>
    </source>
</evidence>
<name>A0A2G1MCK9_9RHOB</name>
<dbReference type="SUPFAM" id="SSF53850">
    <property type="entry name" value="Periplasmic binding protein-like II"/>
    <property type="match status" value="1"/>
</dbReference>
<dbReference type="Proteomes" id="UP000221860">
    <property type="component" value="Unassembled WGS sequence"/>
</dbReference>
<evidence type="ECO:0000256" key="4">
    <source>
        <dbReference type="ARBA" id="ARBA00023163"/>
    </source>
</evidence>
<dbReference type="SUPFAM" id="SSF46785">
    <property type="entry name" value="Winged helix' DNA-binding domain"/>
    <property type="match status" value="1"/>
</dbReference>
<comment type="similarity">
    <text evidence="1">Belongs to the LysR transcriptional regulatory family.</text>
</comment>
<sequence>MTLEQLRTFLWVARLGGVRRAAQQMNVSQPAISARISALEDTLGVELFTRAARGVTPTREGVLLRSHAEQIIASVERIRAEIVPPERLSSLLRIGAAETIVQTWLPEFLRRLGTTYPRLKIEITVDISLNLREALLDRALDLAFLMGPVSEYSVDNLELPPVPLAWYRPLAMEAPDLSKVPVITYNRQSRPHRHLAAELHARHGGTAQIFPSNSLSTAIEMIAAGLGVGVIPECLGRRHVTAGRIAEFDPGWRPEALMFSASYIGNEQALTGDAARIARDVATGWR</sequence>
<dbReference type="InterPro" id="IPR005119">
    <property type="entry name" value="LysR_subst-bd"/>
</dbReference>
<dbReference type="OrthoDB" id="9791253at2"/>
<comment type="caution">
    <text evidence="6">The sequence shown here is derived from an EMBL/GenBank/DDBJ whole genome shotgun (WGS) entry which is preliminary data.</text>
</comment>
<dbReference type="Gene3D" id="3.40.190.10">
    <property type="entry name" value="Periplasmic binding protein-like II"/>
    <property type="match status" value="2"/>
</dbReference>
<feature type="domain" description="HTH lysR-type" evidence="5">
    <location>
        <begin position="1"/>
        <end position="58"/>
    </location>
</feature>
<dbReference type="AlphaFoldDB" id="A0A2G1MCK9"/>
<dbReference type="PANTHER" id="PTHR30126:SF77">
    <property type="entry name" value="TRANSCRIPTIONAL REGULATORY PROTEIN"/>
    <property type="match status" value="1"/>
</dbReference>
<evidence type="ECO:0000259" key="5">
    <source>
        <dbReference type="PROSITE" id="PS50931"/>
    </source>
</evidence>
<keyword evidence="2" id="KW-0805">Transcription regulation</keyword>
<evidence type="ECO:0000313" key="7">
    <source>
        <dbReference type="Proteomes" id="UP000221860"/>
    </source>
</evidence>
<dbReference type="Pfam" id="PF00126">
    <property type="entry name" value="HTH_1"/>
    <property type="match status" value="1"/>
</dbReference>
<dbReference type="InterPro" id="IPR036388">
    <property type="entry name" value="WH-like_DNA-bd_sf"/>
</dbReference>
<dbReference type="RefSeq" id="WP_099278420.1">
    <property type="nucleotide sequence ID" value="NZ_KZ304976.1"/>
</dbReference>